<protein>
    <recommendedName>
        <fullName evidence="3">FAD dependent oxidoreductase domain-containing protein</fullName>
    </recommendedName>
</protein>
<sequence length="76" mass="7992">MAPTYDVIVLGLGGMGSAAAHHLAARGARVLGLGLERKGTVCTPETIERTVHDHEVRAMADQLRPRIPRRPAAAGA</sequence>
<keyword evidence="2" id="KW-1185">Reference proteome</keyword>
<accession>A0ABU2T292</accession>
<dbReference type="Proteomes" id="UP001180551">
    <property type="component" value="Unassembled WGS sequence"/>
</dbReference>
<dbReference type="RefSeq" id="WP_311622351.1">
    <property type="nucleotide sequence ID" value="NZ_JAVRFE010000003.1"/>
</dbReference>
<dbReference type="Gene3D" id="3.50.50.60">
    <property type="entry name" value="FAD/NAD(P)-binding domain"/>
    <property type="match status" value="1"/>
</dbReference>
<dbReference type="EMBL" id="JAVRFE010000003">
    <property type="protein sequence ID" value="MDT0454921.1"/>
    <property type="molecule type" value="Genomic_DNA"/>
</dbReference>
<dbReference type="PROSITE" id="PS00895">
    <property type="entry name" value="3_HYDROXYISOBUT_DH"/>
    <property type="match status" value="1"/>
</dbReference>
<name>A0ABU2T292_9ACTN</name>
<dbReference type="InterPro" id="IPR036188">
    <property type="entry name" value="FAD/NAD-bd_sf"/>
</dbReference>
<evidence type="ECO:0000313" key="2">
    <source>
        <dbReference type="Proteomes" id="UP001180551"/>
    </source>
</evidence>
<reference evidence="1" key="1">
    <citation type="submission" date="2024-05" db="EMBL/GenBank/DDBJ databases">
        <title>30 novel species of actinomycetes from the DSMZ collection.</title>
        <authorList>
            <person name="Nouioui I."/>
        </authorList>
    </citation>
    <scope>NUCLEOTIDE SEQUENCE</scope>
    <source>
        <strain evidence="1">DSM 41527</strain>
    </source>
</reference>
<evidence type="ECO:0008006" key="3">
    <source>
        <dbReference type="Google" id="ProtNLM"/>
    </source>
</evidence>
<organism evidence="1 2">
    <name type="scientific">Streptomyces mooreae</name>
    <dbReference type="NCBI Taxonomy" id="3075523"/>
    <lineage>
        <taxon>Bacteria</taxon>
        <taxon>Bacillati</taxon>
        <taxon>Actinomycetota</taxon>
        <taxon>Actinomycetes</taxon>
        <taxon>Kitasatosporales</taxon>
        <taxon>Streptomycetaceae</taxon>
        <taxon>Streptomyces</taxon>
    </lineage>
</organism>
<proteinExistence type="predicted"/>
<dbReference type="SUPFAM" id="SSF51905">
    <property type="entry name" value="FAD/NAD(P)-binding domain"/>
    <property type="match status" value="1"/>
</dbReference>
<comment type="caution">
    <text evidence="1">The sequence shown here is derived from an EMBL/GenBank/DDBJ whole genome shotgun (WGS) entry which is preliminary data.</text>
</comment>
<evidence type="ECO:0000313" key="1">
    <source>
        <dbReference type="EMBL" id="MDT0454921.1"/>
    </source>
</evidence>
<dbReference type="InterPro" id="IPR002204">
    <property type="entry name" value="3-OH-isobutyrate_DH-rel_CS"/>
</dbReference>
<gene>
    <name evidence="1" type="ORF">RM550_04080</name>
</gene>